<dbReference type="RefSeq" id="WP_072363940.1">
    <property type="nucleotide sequence ID" value="NZ_CP139972.1"/>
</dbReference>
<dbReference type="AlphaFoldDB" id="A0A1K1S8G6"/>
<dbReference type="Pfam" id="PF13304">
    <property type="entry name" value="AAA_21"/>
    <property type="match status" value="1"/>
</dbReference>
<name>A0A1K1S8G6_9BACT</name>
<feature type="domain" description="ATPase AAA-type core" evidence="1">
    <location>
        <begin position="29"/>
        <end position="386"/>
    </location>
</feature>
<dbReference type="InterPro" id="IPR027417">
    <property type="entry name" value="P-loop_NTPase"/>
</dbReference>
<keyword evidence="5" id="KW-1185">Reference proteome</keyword>
<dbReference type="GO" id="GO:0005524">
    <property type="term" value="F:ATP binding"/>
    <property type="evidence" value="ECO:0007669"/>
    <property type="project" value="InterPro"/>
</dbReference>
<dbReference type="SUPFAM" id="SSF52540">
    <property type="entry name" value="P-loop containing nucleoside triphosphate hydrolases"/>
    <property type="match status" value="1"/>
</dbReference>
<gene>
    <name evidence="2" type="ORF">SAMN05661012_04936</name>
    <name evidence="3" type="ORF">SR876_12325</name>
</gene>
<dbReference type="InterPro" id="IPR051396">
    <property type="entry name" value="Bact_Antivir_Def_Nuclease"/>
</dbReference>
<dbReference type="EMBL" id="FPIZ01000018">
    <property type="protein sequence ID" value="SFW80301.1"/>
    <property type="molecule type" value="Genomic_DNA"/>
</dbReference>
<accession>A0A1K1S8G6</accession>
<dbReference type="STRING" id="1004.SAMN05661012_04936"/>
<sequence>MRIDIIHIRSRFKNLEDFKIDIDENSMETVLIGLNATGKSNLMEALVVIFRDLDLDRPPQISKSKDPFEYYIKYQCRGNDIEIDYSTKDGYTFITNGIKLSKTGFYKNKDSFLPKHVFIYYSGISERLKDLYYDHTKKYYEQIIRKEAKHTRFDSIPRIFLVQNIHSSFALIAFYMFKDQEKETIQFLKEELKIEDFGSALFILKQPEWSKSRKEHDRFWNAGGLVRRFLEDLYRFSTAPIYHEERVATTYKKSETQSRLYLYIKDRKTFQDLVDTKMYSDKIPLFNALNSIEISDLLYDVKIKVAKENVNGELGMSELSEGEKQLLTVLGMLKFTKDEESLILLDEPDTHLNPMWKWKFLEYLDKVVKRPETTQIIFCTHDPLVIGNLKKNQVQIFQKDPKGKTTAYNPNVSPREMSFSKILTSELFGIPSLMSKKLEDLLNEKRFLQAKITKGPLDEEERKIFERLKRYFDRIGFNDDTVDSRYNRFLQLTSEKQEFVNRKYTKEEEKQLDEIAREVLEQIIKEEKEGGVE</sequence>
<reference evidence="2 4" key="1">
    <citation type="submission" date="2016-11" db="EMBL/GenBank/DDBJ databases">
        <authorList>
            <person name="Jaros S."/>
            <person name="Januszkiewicz K."/>
            <person name="Wedrychowicz H."/>
        </authorList>
    </citation>
    <scope>NUCLEOTIDE SEQUENCE [LARGE SCALE GENOMIC DNA]</scope>
    <source>
        <strain evidence="2 4">DSM 784</strain>
    </source>
</reference>
<dbReference type="EMBL" id="CP140154">
    <property type="protein sequence ID" value="WQG92294.1"/>
    <property type="molecule type" value="Genomic_DNA"/>
</dbReference>
<dbReference type="GO" id="GO:0016887">
    <property type="term" value="F:ATP hydrolysis activity"/>
    <property type="evidence" value="ECO:0007669"/>
    <property type="project" value="InterPro"/>
</dbReference>
<organism evidence="2 4">
    <name type="scientific">Chitinophaga sancti</name>
    <dbReference type="NCBI Taxonomy" id="1004"/>
    <lineage>
        <taxon>Bacteria</taxon>
        <taxon>Pseudomonadati</taxon>
        <taxon>Bacteroidota</taxon>
        <taxon>Chitinophagia</taxon>
        <taxon>Chitinophagales</taxon>
        <taxon>Chitinophagaceae</taxon>
        <taxon>Chitinophaga</taxon>
    </lineage>
</organism>
<dbReference type="Proteomes" id="UP000183788">
    <property type="component" value="Unassembled WGS sequence"/>
</dbReference>
<dbReference type="Gene3D" id="3.40.50.300">
    <property type="entry name" value="P-loop containing nucleotide triphosphate hydrolases"/>
    <property type="match status" value="1"/>
</dbReference>
<dbReference type="Proteomes" id="UP001326715">
    <property type="component" value="Chromosome"/>
</dbReference>
<dbReference type="PANTHER" id="PTHR43581">
    <property type="entry name" value="ATP/GTP PHOSPHATASE"/>
    <property type="match status" value="1"/>
</dbReference>
<evidence type="ECO:0000313" key="5">
    <source>
        <dbReference type="Proteomes" id="UP001326715"/>
    </source>
</evidence>
<evidence type="ECO:0000259" key="1">
    <source>
        <dbReference type="Pfam" id="PF13304"/>
    </source>
</evidence>
<protein>
    <submittedName>
        <fullName evidence="2">AAA domain-containing protein, putative AbiEii toxin, Type IV TA system</fullName>
    </submittedName>
    <submittedName>
        <fullName evidence="3">AAA family ATPase</fullName>
    </submittedName>
</protein>
<reference evidence="3 5" key="2">
    <citation type="submission" date="2023-11" db="EMBL/GenBank/DDBJ databases">
        <title>MicrobeMod: A computational toolkit for identifying prokaryotic methylation and restriction-modification with nanopore sequencing.</title>
        <authorList>
            <person name="Crits-Christoph A."/>
            <person name="Kang S.C."/>
            <person name="Lee H."/>
            <person name="Ostrov N."/>
        </authorList>
    </citation>
    <scope>NUCLEOTIDE SEQUENCE [LARGE SCALE GENOMIC DNA]</scope>
    <source>
        <strain evidence="3 5">ATCC 23090</strain>
    </source>
</reference>
<evidence type="ECO:0000313" key="3">
    <source>
        <dbReference type="EMBL" id="WQG92294.1"/>
    </source>
</evidence>
<dbReference type="PANTHER" id="PTHR43581:SF4">
    <property type="entry name" value="ATP_GTP PHOSPHATASE"/>
    <property type="match status" value="1"/>
</dbReference>
<dbReference type="InterPro" id="IPR003959">
    <property type="entry name" value="ATPase_AAA_core"/>
</dbReference>
<proteinExistence type="predicted"/>
<evidence type="ECO:0000313" key="2">
    <source>
        <dbReference type="EMBL" id="SFW80301.1"/>
    </source>
</evidence>
<evidence type="ECO:0000313" key="4">
    <source>
        <dbReference type="Proteomes" id="UP000183788"/>
    </source>
</evidence>
<dbReference type="OrthoDB" id="9805802at2"/>